<keyword evidence="9" id="KW-1185">Reference proteome</keyword>
<gene>
    <name evidence="8" type="ORF">CYCCA115_LOCUS8205</name>
</gene>
<dbReference type="SUPFAM" id="SSF57863">
    <property type="entry name" value="ArfGap/RecO-like zinc finger"/>
    <property type="match status" value="1"/>
</dbReference>
<evidence type="ECO:0000313" key="8">
    <source>
        <dbReference type="EMBL" id="CAJ1942956.1"/>
    </source>
</evidence>
<dbReference type="PRINTS" id="PR00405">
    <property type="entry name" value="REVINTRACTNG"/>
</dbReference>
<dbReference type="CDD" id="cd08831">
    <property type="entry name" value="ArfGap_ArfGap2_3_like"/>
    <property type="match status" value="1"/>
</dbReference>
<dbReference type="InterPro" id="IPR038508">
    <property type="entry name" value="ArfGAP_dom_sf"/>
</dbReference>
<accession>A0AAD2CQR6</accession>
<dbReference type="EMBL" id="CAKOGP040001112">
    <property type="protein sequence ID" value="CAJ1942956.1"/>
    <property type="molecule type" value="Genomic_DNA"/>
</dbReference>
<dbReference type="SMART" id="SM00105">
    <property type="entry name" value="ArfGap"/>
    <property type="match status" value="1"/>
</dbReference>
<dbReference type="AlphaFoldDB" id="A0AAD2CQR6"/>
<dbReference type="InterPro" id="IPR037278">
    <property type="entry name" value="ARFGAP/RecO"/>
</dbReference>
<feature type="region of interest" description="Disordered" evidence="6">
    <location>
        <begin position="204"/>
        <end position="246"/>
    </location>
</feature>
<dbReference type="GO" id="GO:0000139">
    <property type="term" value="C:Golgi membrane"/>
    <property type="evidence" value="ECO:0007669"/>
    <property type="project" value="GOC"/>
</dbReference>
<dbReference type="Pfam" id="PF01412">
    <property type="entry name" value="ArfGap"/>
    <property type="match status" value="1"/>
</dbReference>
<evidence type="ECO:0000256" key="6">
    <source>
        <dbReference type="SAM" id="MobiDB-lite"/>
    </source>
</evidence>
<dbReference type="PANTHER" id="PTHR45686:SF4">
    <property type="entry name" value="ADP-RIBOSYLATION FACTOR GTPASE ACTIVATING PROTEIN 3, ISOFORM H"/>
    <property type="match status" value="1"/>
</dbReference>
<proteinExistence type="predicted"/>
<comment type="caution">
    <text evidence="8">The sequence shown here is derived from an EMBL/GenBank/DDBJ whole genome shotgun (WGS) entry which is preliminary data.</text>
</comment>
<evidence type="ECO:0000256" key="3">
    <source>
        <dbReference type="ARBA" id="ARBA00022771"/>
    </source>
</evidence>
<protein>
    <recommendedName>
        <fullName evidence="7">Arf-GAP domain-containing protein</fullName>
    </recommendedName>
</protein>
<evidence type="ECO:0000259" key="7">
    <source>
        <dbReference type="PROSITE" id="PS50115"/>
    </source>
</evidence>
<evidence type="ECO:0000256" key="2">
    <source>
        <dbReference type="ARBA" id="ARBA00022723"/>
    </source>
</evidence>
<keyword evidence="4" id="KW-0862">Zinc</keyword>
<evidence type="ECO:0000256" key="1">
    <source>
        <dbReference type="ARBA" id="ARBA00022468"/>
    </source>
</evidence>
<dbReference type="InterPro" id="IPR001164">
    <property type="entry name" value="ArfGAP_dom"/>
</dbReference>
<dbReference type="Proteomes" id="UP001295423">
    <property type="component" value="Unassembled WGS sequence"/>
</dbReference>
<organism evidence="8 9">
    <name type="scientific">Cylindrotheca closterium</name>
    <dbReference type="NCBI Taxonomy" id="2856"/>
    <lineage>
        <taxon>Eukaryota</taxon>
        <taxon>Sar</taxon>
        <taxon>Stramenopiles</taxon>
        <taxon>Ochrophyta</taxon>
        <taxon>Bacillariophyta</taxon>
        <taxon>Bacillariophyceae</taxon>
        <taxon>Bacillariophycidae</taxon>
        <taxon>Bacillariales</taxon>
        <taxon>Bacillariaceae</taxon>
        <taxon>Cylindrotheca</taxon>
    </lineage>
</organism>
<keyword evidence="3 5" id="KW-0863">Zinc-finger</keyword>
<dbReference type="GO" id="GO:0005096">
    <property type="term" value="F:GTPase activator activity"/>
    <property type="evidence" value="ECO:0007669"/>
    <property type="project" value="UniProtKB-KW"/>
</dbReference>
<dbReference type="PANTHER" id="PTHR45686">
    <property type="entry name" value="ADP-RIBOSYLATION FACTOR GTPASE ACTIVATING PROTEIN 3, ISOFORM H-RELATED"/>
    <property type="match status" value="1"/>
</dbReference>
<keyword evidence="2" id="KW-0479">Metal-binding</keyword>
<feature type="domain" description="Arf-GAP" evidence="7">
    <location>
        <begin position="35"/>
        <end position="118"/>
    </location>
</feature>
<dbReference type="Gene3D" id="1.10.220.150">
    <property type="entry name" value="Arf GTPase activating protein"/>
    <property type="match status" value="1"/>
</dbReference>
<dbReference type="PROSITE" id="PS50115">
    <property type="entry name" value="ARFGAP"/>
    <property type="match status" value="1"/>
</dbReference>
<sequence>MSRPFNTQDSGNLRDDGNYTAAGKGQICIPTKEKNLQFKKLKAIRDNQLCFDCPAPRPTWASVTYGVFLCLDCSATHRSMGVHTTFVRSVDLDEWTQRQIDAMRLGGNGNARKFFRSHGVSDMHAKIDKKYTSKGSQVYRAELAKLIEAAAVQRGEGTGNDAVVATGNILENLALQQQQEADQAGTQSAKTLKPATVAQPKAQLASQMTGTRGKLVVTPPNSGGVPVIRKPTGSLPTLRKPAGKPASTTMLMKKKPTGAKLRINKLAVDDDFGSMDAPAPAPAPAPVVAPAPVPVIVQAPVPAPAPEPPKSSMETGVSKLQSMNADFFSGL</sequence>
<dbReference type="GO" id="GO:0048205">
    <property type="term" value="P:COPI coating of Golgi vesicle"/>
    <property type="evidence" value="ECO:0007669"/>
    <property type="project" value="TreeGrafter"/>
</dbReference>
<evidence type="ECO:0000256" key="4">
    <source>
        <dbReference type="ARBA" id="ARBA00022833"/>
    </source>
</evidence>
<keyword evidence="1" id="KW-0343">GTPase activation</keyword>
<evidence type="ECO:0000313" key="9">
    <source>
        <dbReference type="Proteomes" id="UP001295423"/>
    </source>
</evidence>
<dbReference type="GO" id="GO:0008270">
    <property type="term" value="F:zinc ion binding"/>
    <property type="evidence" value="ECO:0007669"/>
    <property type="project" value="UniProtKB-KW"/>
</dbReference>
<evidence type="ECO:0000256" key="5">
    <source>
        <dbReference type="PROSITE-ProRule" id="PRU00288"/>
    </source>
</evidence>
<name>A0AAD2CQR6_9STRA</name>
<reference evidence="8" key="1">
    <citation type="submission" date="2023-08" db="EMBL/GenBank/DDBJ databases">
        <authorList>
            <person name="Audoor S."/>
            <person name="Bilcke G."/>
        </authorList>
    </citation>
    <scope>NUCLEOTIDE SEQUENCE</scope>
</reference>